<protein>
    <submittedName>
        <fullName evidence="1">DUF2338 family protein</fullName>
    </submittedName>
</protein>
<evidence type="ECO:0000313" key="1">
    <source>
        <dbReference type="EMBL" id="QAY65933.1"/>
    </source>
</evidence>
<name>A0A4P6EUW5_9BACL</name>
<dbReference type="EMBL" id="CP035492">
    <property type="protein sequence ID" value="QAY65933.1"/>
    <property type="molecule type" value="Genomic_DNA"/>
</dbReference>
<sequence length="273" mass="30181">MNEPNEPVFNRVLVIGAGAAGLHAAADLAAGGWCTRIGLLNRDGERARRLEAALHTSEMVIEVHYEPGKIAQPPKRVKLDQYHIGYEAVEDRWDTIVLAIPSDEYKAAIKALPLHRMNGLRTIMLLSPGIGSCLLVRSAAGMQRDRLQIISLSTYYAASRLHPDPARPETVIVKGVKKKVTAGAVGPGHIPLKRLQAFIESLKLECAIADHALDAEARSITTYVHPAFFIHTFSLQEIFYSGGTGLLNPCINYFRKVRLCRSRFAIWCFCGRK</sequence>
<dbReference type="InterPro" id="IPR016935">
    <property type="entry name" value="Opine_metallophore_DH"/>
</dbReference>
<accession>A0A4P6EUW5</accession>
<dbReference type="Pfam" id="PF10100">
    <property type="entry name" value="Staph_opine_DH"/>
    <property type="match status" value="1"/>
</dbReference>
<dbReference type="AlphaFoldDB" id="A0A4P6EUW5"/>
<dbReference type="Proteomes" id="UP000293568">
    <property type="component" value="Chromosome"/>
</dbReference>
<organism evidence="1 2">
    <name type="scientific">Paenibacillus protaetiae</name>
    <dbReference type="NCBI Taxonomy" id="2509456"/>
    <lineage>
        <taxon>Bacteria</taxon>
        <taxon>Bacillati</taxon>
        <taxon>Bacillota</taxon>
        <taxon>Bacilli</taxon>
        <taxon>Bacillales</taxon>
        <taxon>Paenibacillaceae</taxon>
        <taxon>Paenibacillus</taxon>
    </lineage>
</organism>
<keyword evidence="2" id="KW-1185">Reference proteome</keyword>
<evidence type="ECO:0000313" key="2">
    <source>
        <dbReference type="Proteomes" id="UP000293568"/>
    </source>
</evidence>
<dbReference type="Gene3D" id="3.40.50.720">
    <property type="entry name" value="NAD(P)-binding Rossmann-like Domain"/>
    <property type="match status" value="1"/>
</dbReference>
<dbReference type="InterPro" id="IPR036291">
    <property type="entry name" value="NAD(P)-bd_dom_sf"/>
</dbReference>
<dbReference type="SUPFAM" id="SSF51735">
    <property type="entry name" value="NAD(P)-binding Rossmann-fold domains"/>
    <property type="match status" value="1"/>
</dbReference>
<proteinExistence type="predicted"/>
<gene>
    <name evidence="1" type="ORF">ET464_05570</name>
</gene>
<reference evidence="1 2" key="1">
    <citation type="submission" date="2019-01" db="EMBL/GenBank/DDBJ databases">
        <title>Genome sequencing of strain FW100M-2.</title>
        <authorList>
            <person name="Heo J."/>
            <person name="Kim S.-J."/>
            <person name="Kim J.-S."/>
            <person name="Hong S.-B."/>
            <person name="Kwon S.-W."/>
        </authorList>
    </citation>
    <scope>NUCLEOTIDE SEQUENCE [LARGE SCALE GENOMIC DNA]</scope>
    <source>
        <strain evidence="1 2">FW100M-2</strain>
    </source>
</reference>
<dbReference type="KEGG" id="pprt:ET464_05570"/>
<dbReference type="RefSeq" id="WP_129438975.1">
    <property type="nucleotide sequence ID" value="NZ_CP035492.1"/>
</dbReference>